<keyword evidence="5" id="KW-0677">Repeat</keyword>
<feature type="compositionally biased region" description="Acidic residues" evidence="10">
    <location>
        <begin position="251"/>
        <end position="264"/>
    </location>
</feature>
<sequence length="1028" mass="113630">MGAGASAAVPGNSNDAESVMVPTLVSSGKMMAGQSYYIEPSKCINLDLQVEVSRIDAAVVALPRGGVLVNYGKGTVQFGLPPETIKDSLSWGLSVPTTFVILGEEMFDRQLGINIAEFEFPAYFNFFVFGKRVTLITTKNVEDRVRRIFQETLLGPKPGSYDLSEDFASDLPGGMLSKSNQATHWPDFTLEGLALDKQRETITVDALLNFANIDEPPHTSSSMHAWSGEKQNPNTVAGGASAPDGDKNNEDDPLSTASELDDVDNGASRMMPTGASTHVHGTEMDDSIARLADVGKVILDKERNTYVKYNAMLKKYTVREGKRTIAQVDYRFLKPRIKPRRAIQHEPFDIPLFGVTMLGASHGFDPKGTTTGFVVWVNRRGIMVDPPPDSAQVLRDLAIPARLIDGMILTHCHADHDAGAFQKILAESSIKIYTTQTIMDSFIRKYSAISNLDANFLRGLFVFERVKIGETKTIHNGEWNFHYSLHVIPTIGFEVKFKGEGLVYSGDTCTSPKLFERMRREKKIGAGRYEDLVKRSPVARHRHPHRDVDGSMTPGYAPHILHEAGVPPIHTPLETLARLPKETRERLFVVHVDQKQLSDGKFARKLKTIPQWATMHISVGQPEVDETTSSLEPLLSTVSFFRVLRSPGAIEALLDLSLIKFYSRGTVLLTAGDTWDRAYIVRAGVAHEGQISLGGRHSASKFPGSHPFRTNSNSDEPDKRVETSGAEDRADSLSGSSSGVGLVSDQGESLMDAIEGVPSALPDSEEQPLQANNPKPLPSVNEDARLESLRVSYMGSMHKPTRYYVGDMFGEESLMVEDQGHDNFGGGDSQRSQAVRTVQHDIVALTDLYTLELPRESMLPYLQSTELGRTILENLNTVARARCMETWNTIRLNATLERTMTRVQQQEFQKLLTAPRKLGRHEVLFPGGIKQEYVYLVSSGVVNFFCRDRSAEVDSAGPDDQANQENVDFVAGALLGDVNCLKDNTIAHHVLTSKSSSVVYEIARIDMLNFLNRFPGVKLQCIDRKYVV</sequence>
<feature type="compositionally biased region" description="Polar residues" evidence="10">
    <location>
        <begin position="218"/>
        <end position="235"/>
    </location>
</feature>
<evidence type="ECO:0000259" key="11">
    <source>
        <dbReference type="SMART" id="SM00849"/>
    </source>
</evidence>
<keyword evidence="3" id="KW-0963">Cytoplasm</keyword>
<keyword evidence="8" id="KW-0460">Magnesium</keyword>
<accession>A0A2R5FYT1</accession>
<evidence type="ECO:0000256" key="4">
    <source>
        <dbReference type="ARBA" id="ARBA00022723"/>
    </source>
</evidence>
<dbReference type="GO" id="GO:0046872">
    <property type="term" value="F:metal ion binding"/>
    <property type="evidence" value="ECO:0007669"/>
    <property type="project" value="UniProtKB-KW"/>
</dbReference>
<dbReference type="SUPFAM" id="SSF51206">
    <property type="entry name" value="cAMP-binding domain-like"/>
    <property type="match status" value="1"/>
</dbReference>
<dbReference type="GO" id="GO:0000166">
    <property type="term" value="F:nucleotide binding"/>
    <property type="evidence" value="ECO:0007669"/>
    <property type="project" value="UniProtKB-KW"/>
</dbReference>
<evidence type="ECO:0000256" key="5">
    <source>
        <dbReference type="ARBA" id="ARBA00022737"/>
    </source>
</evidence>
<dbReference type="Gene3D" id="2.60.120.10">
    <property type="entry name" value="Jelly Rolls"/>
    <property type="match status" value="2"/>
</dbReference>
<evidence type="ECO:0000256" key="8">
    <source>
        <dbReference type="ARBA" id="ARBA00022842"/>
    </source>
</evidence>
<dbReference type="SMART" id="SM00849">
    <property type="entry name" value="Lactamase_B"/>
    <property type="match status" value="1"/>
</dbReference>
<feature type="compositionally biased region" description="Basic and acidic residues" evidence="10">
    <location>
        <begin position="716"/>
        <end position="731"/>
    </location>
</feature>
<dbReference type="Pfam" id="PF23023">
    <property type="entry name" value="Anti-Pycsar_Apyc1"/>
    <property type="match status" value="1"/>
</dbReference>
<proteinExistence type="inferred from homology"/>
<gene>
    <name evidence="12" type="ORF">FCC1311_001312</name>
</gene>
<dbReference type="Proteomes" id="UP000241890">
    <property type="component" value="Unassembled WGS sequence"/>
</dbReference>
<evidence type="ECO:0000256" key="9">
    <source>
        <dbReference type="ARBA" id="ARBA00061002"/>
    </source>
</evidence>
<comment type="subcellular location">
    <subcellularLocation>
        <location evidence="2">Cytoplasm</location>
    </subcellularLocation>
</comment>
<evidence type="ECO:0000256" key="7">
    <source>
        <dbReference type="ARBA" id="ARBA00022801"/>
    </source>
</evidence>
<reference evidence="12 13" key="1">
    <citation type="submission" date="2017-12" db="EMBL/GenBank/DDBJ databases">
        <title>Sequencing, de novo assembly and annotation of complete genome of a new Thraustochytrid species, strain FCC1311.</title>
        <authorList>
            <person name="Sedici K."/>
            <person name="Godart F."/>
            <person name="Aiese Cigliano R."/>
            <person name="Sanseverino W."/>
            <person name="Barakat M."/>
            <person name="Ortet P."/>
            <person name="Marechal E."/>
            <person name="Cagnac O."/>
            <person name="Amato A."/>
        </authorList>
    </citation>
    <scope>NUCLEOTIDE SEQUENCE [LARGE SCALE GENOMIC DNA]</scope>
</reference>
<dbReference type="AlphaFoldDB" id="A0A2R5FYT1"/>
<dbReference type="OrthoDB" id="421226at2759"/>
<feature type="region of interest" description="Disordered" evidence="10">
    <location>
        <begin position="218"/>
        <end position="280"/>
    </location>
</feature>
<feature type="region of interest" description="Disordered" evidence="10">
    <location>
        <begin position="759"/>
        <end position="780"/>
    </location>
</feature>
<protein>
    <submittedName>
        <fullName evidence="12">cGMP-dependent 3',5'-cGMP phosphodiesterase A</fullName>
    </submittedName>
</protein>
<keyword evidence="4" id="KW-0479">Metal-binding</keyword>
<evidence type="ECO:0000256" key="1">
    <source>
        <dbReference type="ARBA" id="ARBA00001946"/>
    </source>
</evidence>
<name>A0A2R5FYT1_9STRA</name>
<evidence type="ECO:0000313" key="12">
    <source>
        <dbReference type="EMBL" id="GBG23912.1"/>
    </source>
</evidence>
<keyword evidence="7" id="KW-0378">Hydrolase</keyword>
<feature type="compositionally biased region" description="Low complexity" evidence="10">
    <location>
        <begin position="732"/>
        <end position="744"/>
    </location>
</feature>
<evidence type="ECO:0000313" key="13">
    <source>
        <dbReference type="Proteomes" id="UP000241890"/>
    </source>
</evidence>
<dbReference type="InterPro" id="IPR014710">
    <property type="entry name" value="RmlC-like_jellyroll"/>
</dbReference>
<dbReference type="SUPFAM" id="SSF56281">
    <property type="entry name" value="Metallo-hydrolase/oxidoreductase"/>
    <property type="match status" value="1"/>
</dbReference>
<evidence type="ECO:0000256" key="10">
    <source>
        <dbReference type="SAM" id="MobiDB-lite"/>
    </source>
</evidence>
<feature type="domain" description="Metallo-beta-lactamase" evidence="11">
    <location>
        <begin position="369"/>
        <end position="542"/>
    </location>
</feature>
<evidence type="ECO:0000256" key="6">
    <source>
        <dbReference type="ARBA" id="ARBA00022741"/>
    </source>
</evidence>
<keyword evidence="13" id="KW-1185">Reference proteome</keyword>
<comment type="cofactor">
    <cofactor evidence="1">
        <name>Mg(2+)</name>
        <dbReference type="ChEBI" id="CHEBI:18420"/>
    </cofactor>
</comment>
<dbReference type="InParanoid" id="A0A2R5FYT1"/>
<comment type="caution">
    <text evidence="12">The sequence shown here is derived from an EMBL/GenBank/DDBJ whole genome shotgun (WGS) entry which is preliminary data.</text>
</comment>
<comment type="similarity">
    <text evidence="9">Belongs to the metallo-beta-lactamase superfamily. cNMP phosphodiesterase family.</text>
</comment>
<dbReference type="InterPro" id="IPR001279">
    <property type="entry name" value="Metallo-B-lactamas"/>
</dbReference>
<organism evidence="12 13">
    <name type="scientific">Hondaea fermentalgiana</name>
    <dbReference type="NCBI Taxonomy" id="2315210"/>
    <lineage>
        <taxon>Eukaryota</taxon>
        <taxon>Sar</taxon>
        <taxon>Stramenopiles</taxon>
        <taxon>Bigyra</taxon>
        <taxon>Labyrinthulomycetes</taxon>
        <taxon>Thraustochytrida</taxon>
        <taxon>Thraustochytriidae</taxon>
        <taxon>Hondaea</taxon>
    </lineage>
</organism>
<feature type="region of interest" description="Disordered" evidence="10">
    <location>
        <begin position="696"/>
        <end position="744"/>
    </location>
</feature>
<dbReference type="GO" id="GO:0016787">
    <property type="term" value="F:hydrolase activity"/>
    <property type="evidence" value="ECO:0007669"/>
    <property type="project" value="UniProtKB-KW"/>
</dbReference>
<keyword evidence="6" id="KW-0547">Nucleotide-binding</keyword>
<dbReference type="FunFam" id="3.60.15.10:FF:000029">
    <property type="entry name" value="Cyclic nucleotide-binding domain protein"/>
    <property type="match status" value="1"/>
</dbReference>
<evidence type="ECO:0000256" key="2">
    <source>
        <dbReference type="ARBA" id="ARBA00004496"/>
    </source>
</evidence>
<evidence type="ECO:0000256" key="3">
    <source>
        <dbReference type="ARBA" id="ARBA00022490"/>
    </source>
</evidence>
<dbReference type="EMBL" id="BEYU01000001">
    <property type="protein sequence ID" value="GBG23912.1"/>
    <property type="molecule type" value="Genomic_DNA"/>
</dbReference>
<dbReference type="InterPro" id="IPR036866">
    <property type="entry name" value="RibonucZ/Hydroxyglut_hydro"/>
</dbReference>
<dbReference type="InterPro" id="IPR018490">
    <property type="entry name" value="cNMP-bd_dom_sf"/>
</dbReference>
<dbReference type="GO" id="GO:0005829">
    <property type="term" value="C:cytosol"/>
    <property type="evidence" value="ECO:0007669"/>
    <property type="project" value="UniProtKB-ARBA"/>
</dbReference>
<dbReference type="Gene3D" id="3.60.15.10">
    <property type="entry name" value="Ribonuclease Z/Hydroxyacylglutathione hydrolase-like"/>
    <property type="match status" value="1"/>
</dbReference>